<reference evidence="1" key="1">
    <citation type="submission" date="2014-05" db="EMBL/GenBank/DDBJ databases">
        <authorList>
            <person name="Chronopoulou M."/>
        </authorList>
    </citation>
    <scope>NUCLEOTIDE SEQUENCE</scope>
    <source>
        <tissue evidence="1">Whole organism</tissue>
    </source>
</reference>
<proteinExistence type="predicted"/>
<organism evidence="1">
    <name type="scientific">Lepeophtheirus salmonis</name>
    <name type="common">Salmon louse</name>
    <name type="synonym">Caligus salmonis</name>
    <dbReference type="NCBI Taxonomy" id="72036"/>
    <lineage>
        <taxon>Eukaryota</taxon>
        <taxon>Metazoa</taxon>
        <taxon>Ecdysozoa</taxon>
        <taxon>Arthropoda</taxon>
        <taxon>Crustacea</taxon>
        <taxon>Multicrustacea</taxon>
        <taxon>Hexanauplia</taxon>
        <taxon>Copepoda</taxon>
        <taxon>Siphonostomatoida</taxon>
        <taxon>Caligidae</taxon>
        <taxon>Lepeophtheirus</taxon>
    </lineage>
</organism>
<evidence type="ECO:0000313" key="1">
    <source>
        <dbReference type="EMBL" id="CDW46111.1"/>
    </source>
</evidence>
<dbReference type="AlphaFoldDB" id="A0A0K2V852"/>
<accession>A0A0K2V852</accession>
<dbReference type="EMBL" id="HACA01028750">
    <property type="protein sequence ID" value="CDW46111.1"/>
    <property type="molecule type" value="Transcribed_RNA"/>
</dbReference>
<protein>
    <submittedName>
        <fullName evidence="1">Uncharacterized protein</fullName>
    </submittedName>
</protein>
<name>A0A0K2V852_LEPSM</name>
<sequence>MEVTLCGESNFQCFWRICSAQLIKLRECSI</sequence>